<accession>A0A9D4BIQ4</accession>
<sequence length="20" mass="2444">MFSFNHFWFVNGTQYFINSG</sequence>
<proteinExistence type="predicted"/>
<reference evidence="1" key="1">
    <citation type="journal article" date="2019" name="bioRxiv">
        <title>The Genome of the Zebra Mussel, Dreissena polymorpha: A Resource for Invasive Species Research.</title>
        <authorList>
            <person name="McCartney M.A."/>
            <person name="Auch B."/>
            <person name="Kono T."/>
            <person name="Mallez S."/>
            <person name="Zhang Y."/>
            <person name="Obille A."/>
            <person name="Becker A."/>
            <person name="Abrahante J.E."/>
            <person name="Garbe J."/>
            <person name="Badalamenti J.P."/>
            <person name="Herman A."/>
            <person name="Mangelson H."/>
            <person name="Liachko I."/>
            <person name="Sullivan S."/>
            <person name="Sone E.D."/>
            <person name="Koren S."/>
            <person name="Silverstein K.A.T."/>
            <person name="Beckman K.B."/>
            <person name="Gohl D.M."/>
        </authorList>
    </citation>
    <scope>NUCLEOTIDE SEQUENCE</scope>
    <source>
        <strain evidence="1">Duluth1</strain>
        <tissue evidence="1">Whole animal</tissue>
    </source>
</reference>
<dbReference type="AlphaFoldDB" id="A0A9D4BIQ4"/>
<keyword evidence="2" id="KW-1185">Reference proteome</keyword>
<evidence type="ECO:0000313" key="1">
    <source>
        <dbReference type="EMBL" id="KAH3697165.1"/>
    </source>
</evidence>
<gene>
    <name evidence="1" type="ORF">DPMN_084654</name>
</gene>
<reference evidence="1" key="2">
    <citation type="submission" date="2020-11" db="EMBL/GenBank/DDBJ databases">
        <authorList>
            <person name="McCartney M.A."/>
            <person name="Auch B."/>
            <person name="Kono T."/>
            <person name="Mallez S."/>
            <person name="Becker A."/>
            <person name="Gohl D.M."/>
            <person name="Silverstein K.A.T."/>
            <person name="Koren S."/>
            <person name="Bechman K.B."/>
            <person name="Herman A."/>
            <person name="Abrahante J.E."/>
            <person name="Garbe J."/>
        </authorList>
    </citation>
    <scope>NUCLEOTIDE SEQUENCE</scope>
    <source>
        <strain evidence="1">Duluth1</strain>
        <tissue evidence="1">Whole animal</tissue>
    </source>
</reference>
<protein>
    <submittedName>
        <fullName evidence="1">Uncharacterized protein</fullName>
    </submittedName>
</protein>
<comment type="caution">
    <text evidence="1">The sequence shown here is derived from an EMBL/GenBank/DDBJ whole genome shotgun (WGS) entry which is preliminary data.</text>
</comment>
<name>A0A9D4BIQ4_DREPO</name>
<dbReference type="Proteomes" id="UP000828390">
    <property type="component" value="Unassembled WGS sequence"/>
</dbReference>
<evidence type="ECO:0000313" key="2">
    <source>
        <dbReference type="Proteomes" id="UP000828390"/>
    </source>
</evidence>
<dbReference type="EMBL" id="JAIWYP010000016">
    <property type="protein sequence ID" value="KAH3697165.1"/>
    <property type="molecule type" value="Genomic_DNA"/>
</dbReference>
<organism evidence="1 2">
    <name type="scientific">Dreissena polymorpha</name>
    <name type="common">Zebra mussel</name>
    <name type="synonym">Mytilus polymorpha</name>
    <dbReference type="NCBI Taxonomy" id="45954"/>
    <lineage>
        <taxon>Eukaryota</taxon>
        <taxon>Metazoa</taxon>
        <taxon>Spiralia</taxon>
        <taxon>Lophotrochozoa</taxon>
        <taxon>Mollusca</taxon>
        <taxon>Bivalvia</taxon>
        <taxon>Autobranchia</taxon>
        <taxon>Heteroconchia</taxon>
        <taxon>Euheterodonta</taxon>
        <taxon>Imparidentia</taxon>
        <taxon>Neoheterodontei</taxon>
        <taxon>Myida</taxon>
        <taxon>Dreissenoidea</taxon>
        <taxon>Dreissenidae</taxon>
        <taxon>Dreissena</taxon>
    </lineage>
</organism>